<dbReference type="WBParaSite" id="PTRK_0000310900.1">
    <property type="protein sequence ID" value="PTRK_0000310900.1"/>
    <property type="gene ID" value="PTRK_0000310900"/>
</dbReference>
<dbReference type="STRING" id="131310.A0A0N4Z7F9"/>
<proteinExistence type="predicted"/>
<keyword evidence="1" id="KW-1185">Reference proteome</keyword>
<accession>A0A0N4Z7F9</accession>
<sequence>MSSSGTNGTINTGIGSPILVSDLADLREGLDRSRYNSTSMYSFRTVAQVKIIEAKINRSHKWQLICPYNSEKSIECLTTKKIPMTKLSTIKDNDFIQVLCRFEPHFSGDKVELRATGIEIVEMDVENFVYNVFINEVEFYKNITESENILYDEYVNMMSTLNCIHLITKHGDDESSSGFSSVSNDGHTTLRSRNVQSLSSGLYKIKNPTSIAAQMVSNNCNIPTVSRSNKRTHQDNSQEEVMAKIAKNEEQKIMLITRVIKKITGSKEDKSFSPHELIPFGFELPVIMNVIADLFMIIKMSGVNGDIETNEGVNENAGLYRFEDIQNIWTSVRKNKEFDTAKKRRMHELSKYFNFELNRARYEDLYEECNVIYKNERRKKDPNHSCVDLYLFFRNNRIGSKTPVMRNVNEIINEASQLPRKRSSGNFSITNDRSFASLNTSNVSVRSPHNRSFENGNDYVQVTRSNFNFEHSYNEAAGIVHDIDLQNRMNSFDAIESNIAEVELNKEAIENLESNLNPILQEDNCACLDTSKHKKKREKKFITLEDHFKNILPDADELFDFLQEKSNEIIKRPGYWDKKNIKKEMNLNFDNNRIYKIVWDETLYMAKNIGTCLVKEKVIKFTEENVQFEEYTLQYLERFIGGYRYMFHRMGESPENYLEFSKIFPIAVCMFHCPKRYTDSSFIKEIILKMQSKKKDEKEMAEARLNEALADTNRWSNSTLDVTTSSDFLVNNLNMQRAIEDNFQVNNDDLDNAQHYFLRSAILAKICDDECPKLESKFMLLFLTIIFALQKKHNTMKNIFKVIDYMEEINFIGQMDKYFRCYARLRGFYRRFNEIISQVKWIKSVYVHRNGHQIHNFTNFSQNVKKLIEKKT</sequence>
<protein>
    <submittedName>
        <fullName evidence="2">Uncharacterized protein</fullName>
    </submittedName>
</protein>
<dbReference type="Proteomes" id="UP000038045">
    <property type="component" value="Unplaced"/>
</dbReference>
<dbReference type="AlphaFoldDB" id="A0A0N4Z7F9"/>
<organism evidence="1 2">
    <name type="scientific">Parastrongyloides trichosuri</name>
    <name type="common">Possum-specific nematode worm</name>
    <dbReference type="NCBI Taxonomy" id="131310"/>
    <lineage>
        <taxon>Eukaryota</taxon>
        <taxon>Metazoa</taxon>
        <taxon>Ecdysozoa</taxon>
        <taxon>Nematoda</taxon>
        <taxon>Chromadorea</taxon>
        <taxon>Rhabditida</taxon>
        <taxon>Tylenchina</taxon>
        <taxon>Panagrolaimomorpha</taxon>
        <taxon>Strongyloidoidea</taxon>
        <taxon>Strongyloididae</taxon>
        <taxon>Parastrongyloides</taxon>
    </lineage>
</organism>
<evidence type="ECO:0000313" key="2">
    <source>
        <dbReference type="WBParaSite" id="PTRK_0000310900.1"/>
    </source>
</evidence>
<evidence type="ECO:0000313" key="1">
    <source>
        <dbReference type="Proteomes" id="UP000038045"/>
    </source>
</evidence>
<name>A0A0N4Z7F9_PARTI</name>
<reference evidence="2" key="1">
    <citation type="submission" date="2017-02" db="UniProtKB">
        <authorList>
            <consortium name="WormBaseParasite"/>
        </authorList>
    </citation>
    <scope>IDENTIFICATION</scope>
</reference>